<name>A0AAV5AGH4_9AGAM</name>
<proteinExistence type="predicted"/>
<comment type="caution">
    <text evidence="2">The sequence shown here is derived from an EMBL/GenBank/DDBJ whole genome shotgun (WGS) entry which is preliminary data.</text>
</comment>
<dbReference type="Gene3D" id="3.40.50.880">
    <property type="match status" value="1"/>
</dbReference>
<dbReference type="EMBL" id="BPWL01000009">
    <property type="protein sequence ID" value="GJJ13739.1"/>
    <property type="molecule type" value="Genomic_DNA"/>
</dbReference>
<organism evidence="2 3">
    <name type="scientific">Clathrus columnatus</name>
    <dbReference type="NCBI Taxonomy" id="1419009"/>
    <lineage>
        <taxon>Eukaryota</taxon>
        <taxon>Fungi</taxon>
        <taxon>Dikarya</taxon>
        <taxon>Basidiomycota</taxon>
        <taxon>Agaricomycotina</taxon>
        <taxon>Agaricomycetes</taxon>
        <taxon>Phallomycetidae</taxon>
        <taxon>Phallales</taxon>
        <taxon>Clathraceae</taxon>
        <taxon>Clathrus</taxon>
    </lineage>
</organism>
<evidence type="ECO:0000313" key="3">
    <source>
        <dbReference type="Proteomes" id="UP001050691"/>
    </source>
</evidence>
<gene>
    <name evidence="2" type="ORF">Clacol_007995</name>
</gene>
<sequence length="234" mass="25355">MAQILTIAVCISNGVALTDFIPPMELLSMVNIPEEEMLSLSGDVLKNVPYKFAIDYVAPTKELVSGIVSILPKITPTQTYSEALSKGIQYDIIWVPAGPLAPDPVTGKNTTPEEQIDFIRKQAPGAKYIISACAGSLQLAMAGLLDGKRATTNKSLYKLIVNYTSKDIIWVPKARWVIDGKIWTSSGIASGSDMALAFLEHLFGRELAQFIRGVAEIPEVTSEDDPFAAFHGLV</sequence>
<dbReference type="InterPro" id="IPR052158">
    <property type="entry name" value="INH-QAR"/>
</dbReference>
<reference evidence="2" key="1">
    <citation type="submission" date="2021-10" db="EMBL/GenBank/DDBJ databases">
        <title>De novo Genome Assembly of Clathrus columnatus (Basidiomycota, Fungi) Using Illumina and Nanopore Sequence Data.</title>
        <authorList>
            <person name="Ogiso-Tanaka E."/>
            <person name="Itagaki H."/>
            <person name="Hosoya T."/>
            <person name="Hosaka K."/>
        </authorList>
    </citation>
    <scope>NUCLEOTIDE SEQUENCE</scope>
    <source>
        <strain evidence="2">MO-923</strain>
    </source>
</reference>
<feature type="domain" description="DJ-1/PfpI" evidence="1">
    <location>
        <begin position="7"/>
        <end position="200"/>
    </location>
</feature>
<keyword evidence="3" id="KW-1185">Reference proteome</keyword>
<dbReference type="Pfam" id="PF01965">
    <property type="entry name" value="DJ-1_PfpI"/>
    <property type="match status" value="1"/>
</dbReference>
<dbReference type="InterPro" id="IPR029062">
    <property type="entry name" value="Class_I_gatase-like"/>
</dbReference>
<evidence type="ECO:0000259" key="1">
    <source>
        <dbReference type="Pfam" id="PF01965"/>
    </source>
</evidence>
<dbReference type="PANTHER" id="PTHR43130">
    <property type="entry name" value="ARAC-FAMILY TRANSCRIPTIONAL REGULATOR"/>
    <property type="match status" value="1"/>
</dbReference>
<dbReference type="CDD" id="cd03139">
    <property type="entry name" value="GATase1_PfpI_2"/>
    <property type="match status" value="1"/>
</dbReference>
<accession>A0AAV5AGH4</accession>
<dbReference type="PANTHER" id="PTHR43130:SF15">
    <property type="entry name" value="THIJ_PFPI FAMILY PROTEIN (AFU_ORTHOLOGUE AFUA_5G14240)"/>
    <property type="match status" value="1"/>
</dbReference>
<dbReference type="AlphaFoldDB" id="A0AAV5AGH4"/>
<dbReference type="SUPFAM" id="SSF52317">
    <property type="entry name" value="Class I glutamine amidotransferase-like"/>
    <property type="match status" value="1"/>
</dbReference>
<dbReference type="Proteomes" id="UP001050691">
    <property type="component" value="Unassembled WGS sequence"/>
</dbReference>
<protein>
    <recommendedName>
        <fullName evidence="1">DJ-1/PfpI domain-containing protein</fullName>
    </recommendedName>
</protein>
<evidence type="ECO:0000313" key="2">
    <source>
        <dbReference type="EMBL" id="GJJ13739.1"/>
    </source>
</evidence>
<dbReference type="InterPro" id="IPR002818">
    <property type="entry name" value="DJ-1/PfpI"/>
</dbReference>